<protein>
    <submittedName>
        <fullName evidence="1">Uncharacterized protein</fullName>
    </submittedName>
</protein>
<accession>A0A6A4I604</accession>
<name>A0A6A4I604_9AGAR</name>
<proteinExistence type="predicted"/>
<keyword evidence="2" id="KW-1185">Reference proteome</keyword>
<gene>
    <name evidence="1" type="ORF">BT96DRAFT_935044</name>
</gene>
<organism evidence="1 2">
    <name type="scientific">Gymnopus androsaceus JB14</name>
    <dbReference type="NCBI Taxonomy" id="1447944"/>
    <lineage>
        <taxon>Eukaryota</taxon>
        <taxon>Fungi</taxon>
        <taxon>Dikarya</taxon>
        <taxon>Basidiomycota</taxon>
        <taxon>Agaricomycotina</taxon>
        <taxon>Agaricomycetes</taxon>
        <taxon>Agaricomycetidae</taxon>
        <taxon>Agaricales</taxon>
        <taxon>Marasmiineae</taxon>
        <taxon>Omphalotaceae</taxon>
        <taxon>Gymnopus</taxon>
    </lineage>
</organism>
<dbReference type="EMBL" id="ML769410">
    <property type="protein sequence ID" value="KAE9405333.1"/>
    <property type="molecule type" value="Genomic_DNA"/>
</dbReference>
<evidence type="ECO:0000313" key="2">
    <source>
        <dbReference type="Proteomes" id="UP000799118"/>
    </source>
</evidence>
<dbReference type="AlphaFoldDB" id="A0A6A4I604"/>
<reference evidence="1" key="1">
    <citation type="journal article" date="2019" name="Environ. Microbiol.">
        <title>Fungal ecological strategies reflected in gene transcription - a case study of two litter decomposers.</title>
        <authorList>
            <person name="Barbi F."/>
            <person name="Kohler A."/>
            <person name="Barry K."/>
            <person name="Baskaran P."/>
            <person name="Daum C."/>
            <person name="Fauchery L."/>
            <person name="Ihrmark K."/>
            <person name="Kuo A."/>
            <person name="LaButti K."/>
            <person name="Lipzen A."/>
            <person name="Morin E."/>
            <person name="Grigoriev I.V."/>
            <person name="Henrissat B."/>
            <person name="Lindahl B."/>
            <person name="Martin F."/>
        </authorList>
    </citation>
    <scope>NUCLEOTIDE SEQUENCE</scope>
    <source>
        <strain evidence="1">JB14</strain>
    </source>
</reference>
<evidence type="ECO:0000313" key="1">
    <source>
        <dbReference type="EMBL" id="KAE9405333.1"/>
    </source>
</evidence>
<sequence length="194" mass="21951">MLLDNIPQRLNRVEIWRRGWMGKKRDTMFMEPFDCALRMMRTRAILLKNEIWPVLDHQVTKLEQGTIESLFSIVFCIKTTTFSARIFQNDKWASGTFHDASPDHAAYTAIAASDHINLGNCPKSDMISKGNCPSPKYRAAGEDTRPWSTAQENHLAYLSALITQTHSLVSLSITVLRAETDGLDHLTDLAWNGT</sequence>
<dbReference type="Proteomes" id="UP000799118">
    <property type="component" value="Unassembled WGS sequence"/>
</dbReference>